<evidence type="ECO:0000256" key="2">
    <source>
        <dbReference type="ARBA" id="ARBA00022723"/>
    </source>
</evidence>
<feature type="region of interest" description="Disordered" evidence="4">
    <location>
        <begin position="1"/>
        <end position="36"/>
    </location>
</feature>
<dbReference type="InterPro" id="IPR008972">
    <property type="entry name" value="Cupredoxin"/>
</dbReference>
<proteinExistence type="inferred from homology"/>
<feature type="domain" description="Plastocyanin-like" evidence="6">
    <location>
        <begin position="422"/>
        <end position="536"/>
    </location>
</feature>
<dbReference type="InterPro" id="IPR045087">
    <property type="entry name" value="Cu-oxidase_fam"/>
</dbReference>
<dbReference type="SUPFAM" id="SSF49503">
    <property type="entry name" value="Cupredoxins"/>
    <property type="match status" value="2"/>
</dbReference>
<dbReference type="InterPro" id="IPR011706">
    <property type="entry name" value="Cu-oxidase_C"/>
</dbReference>
<dbReference type="CDD" id="cd13867">
    <property type="entry name" value="CuRO_2_CueO_FtsP"/>
    <property type="match status" value="1"/>
</dbReference>
<dbReference type="PANTHER" id="PTHR48267:SF1">
    <property type="entry name" value="BILIRUBIN OXIDASE"/>
    <property type="match status" value="1"/>
</dbReference>
<gene>
    <name evidence="8" type="ORF">NMN56_018885</name>
</gene>
<keyword evidence="5" id="KW-0812">Transmembrane</keyword>
<feature type="domain" description="Plastocyanin-like" evidence="7">
    <location>
        <begin position="111"/>
        <end position="223"/>
    </location>
</feature>
<evidence type="ECO:0000256" key="5">
    <source>
        <dbReference type="SAM" id="Phobius"/>
    </source>
</evidence>
<dbReference type="Gene3D" id="2.60.40.420">
    <property type="entry name" value="Cupredoxins - blue copper proteins"/>
    <property type="match status" value="3"/>
</dbReference>
<protein>
    <submittedName>
        <fullName evidence="8">Multicopper oxidase domain-containing protein</fullName>
    </submittedName>
</protein>
<evidence type="ECO:0000256" key="4">
    <source>
        <dbReference type="SAM" id="MobiDB-lite"/>
    </source>
</evidence>
<dbReference type="RefSeq" id="WP_274041569.1">
    <property type="nucleotide sequence ID" value="NZ_JANCPR020000017.1"/>
</dbReference>
<evidence type="ECO:0000259" key="6">
    <source>
        <dbReference type="Pfam" id="PF07731"/>
    </source>
</evidence>
<dbReference type="Pfam" id="PF07732">
    <property type="entry name" value="Cu-oxidase_3"/>
    <property type="match status" value="1"/>
</dbReference>
<dbReference type="PANTHER" id="PTHR48267">
    <property type="entry name" value="CUPREDOXIN SUPERFAMILY PROTEIN"/>
    <property type="match status" value="1"/>
</dbReference>
<evidence type="ECO:0000259" key="7">
    <source>
        <dbReference type="Pfam" id="PF07732"/>
    </source>
</evidence>
<evidence type="ECO:0000256" key="3">
    <source>
        <dbReference type="ARBA" id="ARBA00023002"/>
    </source>
</evidence>
<dbReference type="Pfam" id="PF07731">
    <property type="entry name" value="Cu-oxidase_2"/>
    <property type="match status" value="1"/>
</dbReference>
<reference evidence="8 9" key="1">
    <citation type="submission" date="2023-05" db="EMBL/GenBank/DDBJ databases">
        <title>Streptantibioticus silvisoli sp. nov., acidotolerant actinomycetes 1 from pine litter.</title>
        <authorList>
            <person name="Swiecimska M."/>
            <person name="Golinska P."/>
            <person name="Sangal V."/>
            <person name="Wachnowicz B."/>
            <person name="Goodfellow M."/>
        </authorList>
    </citation>
    <scope>NUCLEOTIDE SEQUENCE [LARGE SCALE GENOMIC DNA]</scope>
    <source>
        <strain evidence="8 9">DSM 42109</strain>
    </source>
</reference>
<comment type="similarity">
    <text evidence="1">Belongs to the multicopper oxidase family.</text>
</comment>
<keyword evidence="2" id="KW-0479">Metal-binding</keyword>
<comment type="caution">
    <text evidence="8">The sequence shown here is derived from an EMBL/GenBank/DDBJ whole genome shotgun (WGS) entry which is preliminary data.</text>
</comment>
<dbReference type="EMBL" id="JANCPR020000017">
    <property type="protein sequence ID" value="MDJ1133996.1"/>
    <property type="molecule type" value="Genomic_DNA"/>
</dbReference>
<dbReference type="InterPro" id="IPR011707">
    <property type="entry name" value="Cu-oxidase-like_N"/>
</dbReference>
<dbReference type="CDD" id="cd04232">
    <property type="entry name" value="CuRO_1_CueO_FtsP"/>
    <property type="match status" value="1"/>
</dbReference>
<name>A0ABT6ZY57_9ACTN</name>
<keyword evidence="5" id="KW-1133">Transmembrane helix</keyword>
<evidence type="ECO:0000313" key="8">
    <source>
        <dbReference type="EMBL" id="MDJ1133996.1"/>
    </source>
</evidence>
<dbReference type="PROSITE" id="PS00080">
    <property type="entry name" value="MULTICOPPER_OXIDASE2"/>
    <property type="match status" value="1"/>
</dbReference>
<dbReference type="InterPro" id="IPR002355">
    <property type="entry name" value="Cu_oxidase_Cu_BS"/>
</dbReference>
<feature type="transmembrane region" description="Helical" evidence="5">
    <location>
        <begin position="44"/>
        <end position="64"/>
    </location>
</feature>
<sequence>MTGHYGPMTSEPDKDEEPGVPSRAEETDNEGQLRPRRSRVRRRVLLTAGGVLGAGLLVGGAYGVNFAVVYRNRRQSNVGDLEFANTVHIPRLLEGSSDGAGRLFELKARAGTTELLPGKQTPTWGVNGTFLGPTLRARRGEKVRVAYDNRLPEATTLHWHGMHLPATMDGGPHQMVEPGAVWKPYWTIEQPASTLWYHPHPHEETADHVTRGIAGMFILDDEKETEERTGLPRDYGVDDVPLIVQDRKFNDDGTMELRGATTMESFAGVGGVGVLGDTILVNGTYDPHLKVTSTLVRLRLMNASNARVYNFGFTDNREFHLVAQENGLVERPVPLRRIQLAAAERAEIVVRFEPGQKALLRSFAPDLGNSFPTERMDGGEDTFDIIELRAAQKLSKSRPLPERLRDTPPAIEVPGDARVREFRMSGTQINGKDMEMTRVDAVAAARSVELWDVTASSDGMHTLHIHGLAFNVVTYKGKRPPAHLRGAKDTVHVPPDEKVRLAVAMPRHVNADFPYMFHCHVLKHEDRGMMGQFTVVRPGTEDQAPRTISAHH</sequence>
<keyword evidence="9" id="KW-1185">Reference proteome</keyword>
<accession>A0ABT6ZY57</accession>
<keyword evidence="3" id="KW-0560">Oxidoreductase</keyword>
<evidence type="ECO:0000256" key="1">
    <source>
        <dbReference type="ARBA" id="ARBA00010609"/>
    </source>
</evidence>
<dbReference type="Proteomes" id="UP001214441">
    <property type="component" value="Unassembled WGS sequence"/>
</dbReference>
<organism evidence="8 9">
    <name type="scientific">Streptomyces iconiensis</name>
    <dbReference type="NCBI Taxonomy" id="1384038"/>
    <lineage>
        <taxon>Bacteria</taxon>
        <taxon>Bacillati</taxon>
        <taxon>Actinomycetota</taxon>
        <taxon>Actinomycetes</taxon>
        <taxon>Kitasatosporales</taxon>
        <taxon>Streptomycetaceae</taxon>
        <taxon>Streptomyces</taxon>
    </lineage>
</organism>
<keyword evidence="5" id="KW-0472">Membrane</keyword>
<evidence type="ECO:0000313" key="9">
    <source>
        <dbReference type="Proteomes" id="UP001214441"/>
    </source>
</evidence>